<dbReference type="SFLD" id="SFLDG01129">
    <property type="entry name" value="C1.5:_HAD__Beta-PGM__Phosphata"/>
    <property type="match status" value="1"/>
</dbReference>
<dbReference type="NCBIfam" id="TIGR01509">
    <property type="entry name" value="HAD-SF-IA-v3"/>
    <property type="match status" value="1"/>
</dbReference>
<sequence length="251" mass="26323">MPDVARILRPVADVALPTRRLDAWILDVDGVLLASPHERAWREALHGIADPARLTTAMYQACVAGRSRLDGAVAALTALGVLDVGRIGPAYAAAKQRRLEEIFAMEGVVAFPDALRLVRRLRAAGWPIAAASSSRNAESMMRTVALDPGGTLFDAFSVIVCGRNLSHGKPDPEIFLLAAAELGVDRTRCIVVEDAPAGIAAALAGGMATLGVARVDDADGLRAAGAERVVASLDEVIIPKRATSTTHRPAA</sequence>
<accession>A0AAV4Z238</accession>
<dbReference type="InterPro" id="IPR006439">
    <property type="entry name" value="HAD-SF_hydro_IA"/>
</dbReference>
<dbReference type="SFLD" id="SFLDS00003">
    <property type="entry name" value="Haloacid_Dehalogenase"/>
    <property type="match status" value="1"/>
</dbReference>
<dbReference type="Proteomes" id="UP001055307">
    <property type="component" value="Unassembled WGS sequence"/>
</dbReference>
<organism evidence="1 2">
    <name type="scientific">Methylobacterium bullatum</name>
    <dbReference type="NCBI Taxonomy" id="570505"/>
    <lineage>
        <taxon>Bacteria</taxon>
        <taxon>Pseudomonadati</taxon>
        <taxon>Pseudomonadota</taxon>
        <taxon>Alphaproteobacteria</taxon>
        <taxon>Hyphomicrobiales</taxon>
        <taxon>Methylobacteriaceae</taxon>
        <taxon>Methylobacterium</taxon>
    </lineage>
</organism>
<dbReference type="InterPro" id="IPR051806">
    <property type="entry name" value="HAD-like_SPP"/>
</dbReference>
<evidence type="ECO:0000313" key="1">
    <source>
        <dbReference type="EMBL" id="GJD38061.1"/>
    </source>
</evidence>
<dbReference type="InterPro" id="IPR023214">
    <property type="entry name" value="HAD_sf"/>
</dbReference>
<dbReference type="CDD" id="cd07505">
    <property type="entry name" value="HAD_BPGM-like"/>
    <property type="match status" value="1"/>
</dbReference>
<protein>
    <submittedName>
        <fullName evidence="1">Phosphoglycolate phosphatase</fullName>
    </submittedName>
</protein>
<dbReference type="PRINTS" id="PR00413">
    <property type="entry name" value="HADHALOGNASE"/>
</dbReference>
<dbReference type="PANTHER" id="PTHR43481">
    <property type="entry name" value="FRUCTOSE-1-PHOSPHATE PHOSPHATASE"/>
    <property type="match status" value="1"/>
</dbReference>
<dbReference type="InterPro" id="IPR036412">
    <property type="entry name" value="HAD-like_sf"/>
</dbReference>
<gene>
    <name evidence="1" type="primary">gph_1</name>
    <name evidence="1" type="ORF">OICFNHDK_0501</name>
</gene>
<dbReference type="EMBL" id="BPQF01000003">
    <property type="protein sequence ID" value="GJD38061.1"/>
    <property type="molecule type" value="Genomic_DNA"/>
</dbReference>
<proteinExistence type="predicted"/>
<name>A0AAV4Z238_9HYPH</name>
<dbReference type="Gene3D" id="1.10.150.240">
    <property type="entry name" value="Putative phosphatase, domain 2"/>
    <property type="match status" value="1"/>
</dbReference>
<keyword evidence="2" id="KW-1185">Reference proteome</keyword>
<dbReference type="GO" id="GO:0050308">
    <property type="term" value="F:sugar-phosphatase activity"/>
    <property type="evidence" value="ECO:0007669"/>
    <property type="project" value="TreeGrafter"/>
</dbReference>
<dbReference type="Gene3D" id="3.40.50.1000">
    <property type="entry name" value="HAD superfamily/HAD-like"/>
    <property type="match status" value="1"/>
</dbReference>
<dbReference type="AlphaFoldDB" id="A0AAV4Z238"/>
<dbReference type="PANTHER" id="PTHR43481:SF4">
    <property type="entry name" value="GLYCEROL-1-PHOSPHATE PHOSPHOHYDROLASE 1-RELATED"/>
    <property type="match status" value="1"/>
</dbReference>
<dbReference type="SUPFAM" id="SSF56784">
    <property type="entry name" value="HAD-like"/>
    <property type="match status" value="1"/>
</dbReference>
<evidence type="ECO:0000313" key="2">
    <source>
        <dbReference type="Proteomes" id="UP001055307"/>
    </source>
</evidence>
<reference evidence="1" key="1">
    <citation type="journal article" date="2016" name="Front. Microbiol.">
        <title>Genome Sequence of the Piezophilic, Mesophilic Sulfate-Reducing Bacterium Desulfovibrio indicus J2T.</title>
        <authorList>
            <person name="Cao J."/>
            <person name="Maignien L."/>
            <person name="Shao Z."/>
            <person name="Alain K."/>
            <person name="Jebbar M."/>
        </authorList>
    </citation>
    <scope>NUCLEOTIDE SEQUENCE</scope>
    <source>
        <strain evidence="1">DSM 21893</strain>
    </source>
</reference>
<dbReference type="InterPro" id="IPR023198">
    <property type="entry name" value="PGP-like_dom2"/>
</dbReference>
<reference evidence="1" key="2">
    <citation type="submission" date="2021-08" db="EMBL/GenBank/DDBJ databases">
        <authorList>
            <person name="Tani A."/>
            <person name="Ola A."/>
            <person name="Ogura Y."/>
            <person name="Katsura K."/>
            <person name="Hayashi T."/>
        </authorList>
    </citation>
    <scope>NUCLEOTIDE SEQUENCE</scope>
    <source>
        <strain evidence="1">DSM 21893</strain>
    </source>
</reference>
<comment type="caution">
    <text evidence="1">The sequence shown here is derived from an EMBL/GenBank/DDBJ whole genome shotgun (WGS) entry which is preliminary data.</text>
</comment>
<dbReference type="RefSeq" id="WP_147833004.1">
    <property type="nucleotide sequence ID" value="NZ_BPQF01000003.1"/>
</dbReference>
<dbReference type="Pfam" id="PF00702">
    <property type="entry name" value="Hydrolase"/>
    <property type="match status" value="1"/>
</dbReference>